<gene>
    <name evidence="10" type="ORF">OSTQU699_LOCUS5187</name>
</gene>
<dbReference type="SUPFAM" id="SSF56112">
    <property type="entry name" value="Protein kinase-like (PK-like)"/>
    <property type="match status" value="1"/>
</dbReference>
<dbReference type="FunFam" id="1.10.510.10:FF:000095">
    <property type="entry name" value="protein STRUBBELIG-RECEPTOR FAMILY 8"/>
    <property type="match status" value="1"/>
</dbReference>
<dbReference type="EMBL" id="CAJHUC010001119">
    <property type="protein sequence ID" value="CAD7699828.1"/>
    <property type="molecule type" value="Genomic_DNA"/>
</dbReference>
<dbReference type="PROSITE" id="PS00107">
    <property type="entry name" value="PROTEIN_KINASE_ATP"/>
    <property type="match status" value="1"/>
</dbReference>
<reference evidence="10" key="1">
    <citation type="submission" date="2020-12" db="EMBL/GenBank/DDBJ databases">
        <authorList>
            <person name="Iha C."/>
        </authorList>
    </citation>
    <scope>NUCLEOTIDE SEQUENCE</scope>
</reference>
<dbReference type="InterPro" id="IPR017441">
    <property type="entry name" value="Protein_kinase_ATP_BS"/>
</dbReference>
<feature type="chain" id="PRO_5035754875" description="Protein kinase domain-containing protein" evidence="8">
    <location>
        <begin position="27"/>
        <end position="906"/>
    </location>
</feature>
<dbReference type="CDD" id="cd14066">
    <property type="entry name" value="STKc_IRAK"/>
    <property type="match status" value="1"/>
</dbReference>
<evidence type="ECO:0000256" key="7">
    <source>
        <dbReference type="SAM" id="MobiDB-lite"/>
    </source>
</evidence>
<keyword evidence="4" id="KW-0418">Kinase</keyword>
<keyword evidence="1" id="KW-0723">Serine/threonine-protein kinase</keyword>
<feature type="compositionally biased region" description="Polar residues" evidence="7">
    <location>
        <begin position="889"/>
        <end position="906"/>
    </location>
</feature>
<dbReference type="PROSITE" id="PS50011">
    <property type="entry name" value="PROTEIN_KINASE_DOM"/>
    <property type="match status" value="1"/>
</dbReference>
<dbReference type="InterPro" id="IPR011009">
    <property type="entry name" value="Kinase-like_dom_sf"/>
</dbReference>
<feature type="region of interest" description="Disordered" evidence="7">
    <location>
        <begin position="844"/>
        <end position="906"/>
    </location>
</feature>
<dbReference type="OrthoDB" id="2013833at2759"/>
<accession>A0A8S1J232</accession>
<sequence>MAPSLATLGAALSYVILAGGPAWAEATGSAGVGRGGVSDGSSGGLLGESADGARGGAVRGLRQQNQVLITQGPLPNSFSNKGEADVHFVVEGFFTSTVCSLRHDSEVVWGWHNCTSPYLLENLSRDGRYTFQIQALTGGSLPGGSASVSWTVDTVPPDTHFVGELPDKETSDTSAVFNFEGTDGLFTVEHFECSFDSRAWEDCHSGIRVEGLSVGLNTIRVRAVDRAGNVDPTPERFGWIVGAELDRPVDDSVDTPIGGQPGSRTGLDTEPVVSASGSETDPAIIVPSDHAEEDGGNSGLRAAVNAAGNNVLATVGISIAVVSVSLLCCVWACMFCRKSRASRLGQRLVDLEHQLATVRQGQPTLGSGGADAVDVDGTQIASLLEASLPDNCRRFTYAELSDATGGFREESVLGEGGFGKVFHGVLKDGTQVAVKKLEKGGQQGDREFYIEVSTLSKKCNSANLVRLLGACVEGNNRLCVFDLMEWGNLRDLLDRKDMRLDWEGRVKAAIGAAKGLSYLHEGEGLSVVHRDFKSENVLLDRYGEAHISDFGLATIMPRSTHSRSGRRSIATAQSTAILGTFGYVAPEYATTGRVTTKSDVYSFGVVMLELLTGRHAVDMKRPECEQHLVQWVLRRKDTLDELIKAADPAMEDQVSEVQLAAYVELAASCLHINPQHRPSMSAVHLALEQLTSFGPDDGSTRNSSKRALLLDRKSSTSRVAEVPPLPKLPTIHSTPQEQEDFYSGRSTHTEPEDQGRPGADPDQQALGSEHRGVVLGKAVEWVRFEDRSRGNVDRAHSETLVSTSAISDPIITVHSAREQGRERSATWGFDADVQRGVLVSGVLSTGNGEVPGGASPCPEVHMGRDYPSTATATPVSPASGSEATPLASRANSADLQQSGGQQQPPC</sequence>
<dbReference type="PANTHER" id="PTHR47989:SF47">
    <property type="entry name" value="SERINE_THREONINE-PROTEIN KINASE PBL28-RELATED"/>
    <property type="match status" value="1"/>
</dbReference>
<feature type="compositionally biased region" description="Polar residues" evidence="7">
    <location>
        <begin position="868"/>
        <end position="882"/>
    </location>
</feature>
<feature type="binding site" evidence="6">
    <location>
        <position position="436"/>
    </location>
    <ligand>
        <name>ATP</name>
        <dbReference type="ChEBI" id="CHEBI:30616"/>
    </ligand>
</feature>
<protein>
    <recommendedName>
        <fullName evidence="9">Protein kinase domain-containing protein</fullName>
    </recommendedName>
</protein>
<keyword evidence="2" id="KW-0808">Transferase</keyword>
<keyword evidence="8" id="KW-0732">Signal</keyword>
<dbReference type="InterPro" id="IPR000719">
    <property type="entry name" value="Prot_kinase_dom"/>
</dbReference>
<dbReference type="GO" id="GO:0005524">
    <property type="term" value="F:ATP binding"/>
    <property type="evidence" value="ECO:0007669"/>
    <property type="project" value="UniProtKB-UniRule"/>
</dbReference>
<dbReference type="Gene3D" id="1.10.510.10">
    <property type="entry name" value="Transferase(Phosphotransferase) domain 1"/>
    <property type="match status" value="1"/>
</dbReference>
<comment type="caution">
    <text evidence="10">The sequence shown here is derived from an EMBL/GenBank/DDBJ whole genome shotgun (WGS) entry which is preliminary data.</text>
</comment>
<proteinExistence type="predicted"/>
<evidence type="ECO:0000256" key="5">
    <source>
        <dbReference type="ARBA" id="ARBA00022840"/>
    </source>
</evidence>
<evidence type="ECO:0000256" key="4">
    <source>
        <dbReference type="ARBA" id="ARBA00022777"/>
    </source>
</evidence>
<dbReference type="PANTHER" id="PTHR47989">
    <property type="entry name" value="OS01G0750732 PROTEIN"/>
    <property type="match status" value="1"/>
</dbReference>
<dbReference type="Proteomes" id="UP000708148">
    <property type="component" value="Unassembled WGS sequence"/>
</dbReference>
<dbReference type="InterPro" id="IPR001245">
    <property type="entry name" value="Ser-Thr/Tyr_kinase_cat_dom"/>
</dbReference>
<evidence type="ECO:0000259" key="9">
    <source>
        <dbReference type="PROSITE" id="PS50011"/>
    </source>
</evidence>
<evidence type="ECO:0000256" key="8">
    <source>
        <dbReference type="SAM" id="SignalP"/>
    </source>
</evidence>
<evidence type="ECO:0000256" key="1">
    <source>
        <dbReference type="ARBA" id="ARBA00022527"/>
    </source>
</evidence>
<dbReference type="Pfam" id="PF07714">
    <property type="entry name" value="PK_Tyr_Ser-Thr"/>
    <property type="match status" value="1"/>
</dbReference>
<organism evidence="10 11">
    <name type="scientific">Ostreobium quekettii</name>
    <dbReference type="NCBI Taxonomy" id="121088"/>
    <lineage>
        <taxon>Eukaryota</taxon>
        <taxon>Viridiplantae</taxon>
        <taxon>Chlorophyta</taxon>
        <taxon>core chlorophytes</taxon>
        <taxon>Ulvophyceae</taxon>
        <taxon>TCBD clade</taxon>
        <taxon>Bryopsidales</taxon>
        <taxon>Ostreobineae</taxon>
        <taxon>Ostreobiaceae</taxon>
        <taxon>Ostreobium</taxon>
    </lineage>
</organism>
<dbReference type="GO" id="GO:0004674">
    <property type="term" value="F:protein serine/threonine kinase activity"/>
    <property type="evidence" value="ECO:0007669"/>
    <property type="project" value="UniProtKB-KW"/>
</dbReference>
<name>A0A8S1J232_9CHLO</name>
<evidence type="ECO:0000256" key="6">
    <source>
        <dbReference type="PROSITE-ProRule" id="PRU10141"/>
    </source>
</evidence>
<feature type="region of interest" description="Disordered" evidence="7">
    <location>
        <begin position="250"/>
        <end position="283"/>
    </location>
</feature>
<dbReference type="PROSITE" id="PS00108">
    <property type="entry name" value="PROTEIN_KINASE_ST"/>
    <property type="match status" value="1"/>
</dbReference>
<feature type="region of interest" description="Disordered" evidence="7">
    <location>
        <begin position="692"/>
        <end position="770"/>
    </location>
</feature>
<dbReference type="InterPro" id="IPR008271">
    <property type="entry name" value="Ser/Thr_kinase_AS"/>
</dbReference>
<dbReference type="Gene3D" id="3.30.200.20">
    <property type="entry name" value="Phosphorylase Kinase, domain 1"/>
    <property type="match status" value="1"/>
</dbReference>
<evidence type="ECO:0000256" key="3">
    <source>
        <dbReference type="ARBA" id="ARBA00022741"/>
    </source>
</evidence>
<feature type="domain" description="Protein kinase" evidence="9">
    <location>
        <begin position="407"/>
        <end position="687"/>
    </location>
</feature>
<feature type="signal peptide" evidence="8">
    <location>
        <begin position="1"/>
        <end position="26"/>
    </location>
</feature>
<keyword evidence="11" id="KW-1185">Reference proteome</keyword>
<keyword evidence="5 6" id="KW-0067">ATP-binding</keyword>
<evidence type="ECO:0000256" key="2">
    <source>
        <dbReference type="ARBA" id="ARBA00022679"/>
    </source>
</evidence>
<dbReference type="FunFam" id="3.30.200.20:FF:000162">
    <property type="entry name" value="Adenine nucleotide alpha hydrolase-like domain kinase"/>
    <property type="match status" value="1"/>
</dbReference>
<evidence type="ECO:0000313" key="11">
    <source>
        <dbReference type="Proteomes" id="UP000708148"/>
    </source>
</evidence>
<keyword evidence="3 6" id="KW-0547">Nucleotide-binding</keyword>
<dbReference type="AlphaFoldDB" id="A0A8S1J232"/>
<evidence type="ECO:0000313" key="10">
    <source>
        <dbReference type="EMBL" id="CAD7699828.1"/>
    </source>
</evidence>